<dbReference type="AlphaFoldDB" id="A0A0M7HFN0"/>
<evidence type="ECO:0000256" key="1">
    <source>
        <dbReference type="SAM" id="Phobius"/>
    </source>
</evidence>
<gene>
    <name evidence="2" type="ORF">ERS370011_03648</name>
</gene>
<reference evidence="2 3" key="1">
    <citation type="submission" date="2015-09" db="EMBL/GenBank/DDBJ databases">
        <authorList>
            <person name="Jackson K.R."/>
            <person name="Lunt B.L."/>
            <person name="Fisher J.N.B."/>
            <person name="Gardner A.V."/>
            <person name="Bailey M.E."/>
            <person name="Deus L.M."/>
            <person name="Earl A.S."/>
            <person name="Gibby P.D."/>
            <person name="Hartmann K.A."/>
            <person name="Liu J.E."/>
            <person name="Manci A.M."/>
            <person name="Nielsen D.A."/>
            <person name="Solomon M.B."/>
            <person name="Breakwell D.P."/>
            <person name="Burnett S.H."/>
            <person name="Grose J.H."/>
        </authorList>
    </citation>
    <scope>NUCLEOTIDE SEQUENCE [LARGE SCALE GENOMIC DNA]</scope>
    <source>
        <strain evidence="2 3">2789STDY5608636</strain>
    </source>
</reference>
<organism evidence="2 3">
    <name type="scientific">Bordetella pseudohinzii</name>
    <dbReference type="NCBI Taxonomy" id="1331258"/>
    <lineage>
        <taxon>Bacteria</taxon>
        <taxon>Pseudomonadati</taxon>
        <taxon>Pseudomonadota</taxon>
        <taxon>Betaproteobacteria</taxon>
        <taxon>Burkholderiales</taxon>
        <taxon>Alcaligenaceae</taxon>
        <taxon>Bordetella</taxon>
    </lineage>
</organism>
<evidence type="ECO:0000313" key="2">
    <source>
        <dbReference type="EMBL" id="CUJ07971.1"/>
    </source>
</evidence>
<evidence type="ECO:0000313" key="3">
    <source>
        <dbReference type="Proteomes" id="UP000053096"/>
    </source>
</evidence>
<keyword evidence="1" id="KW-0812">Transmembrane</keyword>
<proteinExistence type="predicted"/>
<dbReference type="Proteomes" id="UP000053096">
    <property type="component" value="Unassembled WGS sequence"/>
</dbReference>
<dbReference type="EMBL" id="CYTV01000013">
    <property type="protein sequence ID" value="CUJ07971.1"/>
    <property type="molecule type" value="Genomic_DNA"/>
</dbReference>
<feature type="transmembrane region" description="Helical" evidence="1">
    <location>
        <begin position="7"/>
        <end position="30"/>
    </location>
</feature>
<sequence length="209" mass="22774">MLAAFSFYHVWMVAAYALLAAGVHVLLLGWLAGRTAAPWPAWARRFGLGVCALALAGLALGGWRRDQLMTGLRPDLQASVQAVCREAAGIVARMGGDAAPQDEALRARIEPAVREYFKAVVRERFAHTRYAPVNIVSAGKKKTGDFVLGLSEQDGDPVHIGCYNQYQRAAPGANPYWRFERGQVPTGSMVFFVQERRGGQLVVSYPAAQ</sequence>
<keyword evidence="1" id="KW-1133">Transmembrane helix</keyword>
<protein>
    <submittedName>
        <fullName evidence="2">Uncharacterized protein</fullName>
    </submittedName>
</protein>
<dbReference type="RefSeq" id="WP_231584845.1">
    <property type="nucleotide sequence ID" value="NZ_CAJGUP010000234.1"/>
</dbReference>
<feature type="transmembrane region" description="Helical" evidence="1">
    <location>
        <begin position="42"/>
        <end position="63"/>
    </location>
</feature>
<name>A0A0M7HFN0_9BORD</name>
<keyword evidence="1" id="KW-0472">Membrane</keyword>
<accession>A0A0M7HFN0</accession>